<dbReference type="AlphaFoldDB" id="A0A521F2P2"/>
<dbReference type="InterPro" id="IPR012340">
    <property type="entry name" value="NA-bd_OB-fold"/>
</dbReference>
<dbReference type="PROSITE" id="PS51687">
    <property type="entry name" value="SAM_MT_RNA_M5U"/>
    <property type="match status" value="1"/>
</dbReference>
<dbReference type="PANTHER" id="PTHR11061">
    <property type="entry name" value="RNA M5U METHYLTRANSFERASE"/>
    <property type="match status" value="1"/>
</dbReference>
<keyword evidence="1 4" id="KW-0489">Methyltransferase</keyword>
<dbReference type="FunFam" id="2.40.50.140:FF:000097">
    <property type="entry name" value="23S rRNA (uracil(1939)-C(5))-methyltransferase RlmD"/>
    <property type="match status" value="1"/>
</dbReference>
<evidence type="ECO:0000313" key="7">
    <source>
        <dbReference type="Proteomes" id="UP000317593"/>
    </source>
</evidence>
<dbReference type="Gene3D" id="2.40.50.1070">
    <property type="match status" value="1"/>
</dbReference>
<comment type="similarity">
    <text evidence="4">Belongs to the class I-like SAM-binding methyltransferase superfamily. RNA M5U methyltransferase family.</text>
</comment>
<dbReference type="InterPro" id="IPR002792">
    <property type="entry name" value="TRAM_dom"/>
</dbReference>
<keyword evidence="7" id="KW-1185">Reference proteome</keyword>
<dbReference type="Gene3D" id="2.40.50.140">
    <property type="entry name" value="Nucleic acid-binding proteins"/>
    <property type="match status" value="1"/>
</dbReference>
<dbReference type="EMBL" id="FXTH01000022">
    <property type="protein sequence ID" value="SMO90336.1"/>
    <property type="molecule type" value="Genomic_DNA"/>
</dbReference>
<evidence type="ECO:0000256" key="2">
    <source>
        <dbReference type="ARBA" id="ARBA00022679"/>
    </source>
</evidence>
<dbReference type="PANTHER" id="PTHR11061:SF30">
    <property type="entry name" value="TRNA (URACIL(54)-C(5))-METHYLTRANSFERASE"/>
    <property type="match status" value="1"/>
</dbReference>
<name>A0A521F2P2_9BACT</name>
<dbReference type="OrthoDB" id="9804590at2"/>
<dbReference type="RefSeq" id="WP_142715859.1">
    <property type="nucleotide sequence ID" value="NZ_FXTH01000022.1"/>
</dbReference>
<keyword evidence="2 4" id="KW-0808">Transferase</keyword>
<dbReference type="InterPro" id="IPR029063">
    <property type="entry name" value="SAM-dependent_MTases_sf"/>
</dbReference>
<reference evidence="6 7" key="1">
    <citation type="submission" date="2017-05" db="EMBL/GenBank/DDBJ databases">
        <authorList>
            <person name="Varghese N."/>
            <person name="Submissions S."/>
        </authorList>
    </citation>
    <scope>NUCLEOTIDE SEQUENCE [LARGE SCALE GENOMIC DNA]</scope>
    <source>
        <strain evidence="6 7">DSM 21194</strain>
    </source>
</reference>
<dbReference type="Pfam" id="PF01938">
    <property type="entry name" value="TRAM"/>
    <property type="match status" value="1"/>
</dbReference>
<feature type="non-terminal residue" evidence="6">
    <location>
        <position position="244"/>
    </location>
</feature>
<keyword evidence="3 4" id="KW-0949">S-adenosyl-L-methionine</keyword>
<accession>A0A521F2P2</accession>
<dbReference type="SUPFAM" id="SSF53335">
    <property type="entry name" value="S-adenosyl-L-methionine-dependent methyltransferases"/>
    <property type="match status" value="1"/>
</dbReference>
<evidence type="ECO:0000256" key="3">
    <source>
        <dbReference type="ARBA" id="ARBA00022691"/>
    </source>
</evidence>
<sequence>MALKKGTVTELTIDAAAYEGKGIAKVDGLAVFVPNTAPGDRIKARITKKKKSYREARLIEILEPGPHRIAPQCRHARECGGCSWQHVDYEYQLTFKREQVRDHMERIGGLTNVSVNKTMGCEKPFYYRNKMEYSVGSRRWLSQEEIKSDAYVDDRCFAAGLHAPGRYDKILNLHECHLQQPISYKILDFVRSWCVKHEVAPYDSKRQSGYLRNELCLKSSNQCLFFVERFAPLTNGKSLSQQFV</sequence>
<gene>
    <name evidence="6" type="ORF">SAMN06265218_1221</name>
</gene>
<evidence type="ECO:0000313" key="6">
    <source>
        <dbReference type="EMBL" id="SMO90336.1"/>
    </source>
</evidence>
<dbReference type="InterPro" id="IPR010280">
    <property type="entry name" value="U5_MeTrfase_fam"/>
</dbReference>
<dbReference type="GO" id="GO:0008173">
    <property type="term" value="F:RNA methyltransferase activity"/>
    <property type="evidence" value="ECO:0007669"/>
    <property type="project" value="InterPro"/>
</dbReference>
<comment type="caution">
    <text evidence="4">Lacks conserved residue(s) required for the propagation of feature annotation.</text>
</comment>
<dbReference type="SUPFAM" id="SSF50249">
    <property type="entry name" value="Nucleic acid-binding proteins"/>
    <property type="match status" value="1"/>
</dbReference>
<dbReference type="PROSITE" id="PS50926">
    <property type="entry name" value="TRAM"/>
    <property type="match status" value="1"/>
</dbReference>
<proteinExistence type="inferred from homology"/>
<dbReference type="GO" id="GO:0032259">
    <property type="term" value="P:methylation"/>
    <property type="evidence" value="ECO:0007669"/>
    <property type="project" value="UniProtKB-KW"/>
</dbReference>
<dbReference type="Gene3D" id="3.40.50.150">
    <property type="entry name" value="Vaccinia Virus protein VP39"/>
    <property type="match status" value="1"/>
</dbReference>
<evidence type="ECO:0000259" key="5">
    <source>
        <dbReference type="PROSITE" id="PS50926"/>
    </source>
</evidence>
<evidence type="ECO:0000256" key="4">
    <source>
        <dbReference type="PROSITE-ProRule" id="PRU01024"/>
    </source>
</evidence>
<evidence type="ECO:0000256" key="1">
    <source>
        <dbReference type="ARBA" id="ARBA00022603"/>
    </source>
</evidence>
<feature type="domain" description="TRAM" evidence="5">
    <location>
        <begin position="2"/>
        <end position="60"/>
    </location>
</feature>
<dbReference type="GO" id="GO:0006396">
    <property type="term" value="P:RNA processing"/>
    <property type="evidence" value="ECO:0007669"/>
    <property type="project" value="InterPro"/>
</dbReference>
<dbReference type="Proteomes" id="UP000317593">
    <property type="component" value="Unassembled WGS sequence"/>
</dbReference>
<protein>
    <submittedName>
        <fullName evidence="6">TRAM domain-containing protein</fullName>
    </submittedName>
</protein>
<organism evidence="6 7">
    <name type="scientific">Fodinibius sediminis</name>
    <dbReference type="NCBI Taxonomy" id="1214077"/>
    <lineage>
        <taxon>Bacteria</taxon>
        <taxon>Pseudomonadati</taxon>
        <taxon>Balneolota</taxon>
        <taxon>Balneolia</taxon>
        <taxon>Balneolales</taxon>
        <taxon>Balneolaceae</taxon>
        <taxon>Fodinibius</taxon>
    </lineage>
</organism>